<dbReference type="EMBL" id="RHXE01000157">
    <property type="protein sequence ID" value="RSE13109.1"/>
    <property type="molecule type" value="Genomic_DNA"/>
</dbReference>
<protein>
    <submittedName>
        <fullName evidence="1">Uncharacterized protein</fullName>
    </submittedName>
</protein>
<reference evidence="1 3" key="1">
    <citation type="submission" date="2017-11" db="EMBL/GenBank/DDBJ databases">
        <title>Infants hospitalized years apart are colonized by the same room-sourced microbial strains.</title>
        <authorList>
            <person name="Brooks B."/>
            <person name="Olm M.R."/>
            <person name="Firek B.A."/>
            <person name="Baker R."/>
            <person name="Thomas B.C."/>
            <person name="Morowitz M.J."/>
            <person name="Banfield J.F."/>
        </authorList>
    </citation>
    <scope>NUCLEOTIDE SEQUENCE [LARGE SCALE GENOMIC DNA]</scope>
    <source>
        <strain evidence="1">S2_003_000_R3_20</strain>
    </source>
</reference>
<dbReference type="Proteomes" id="UP000277537">
    <property type="component" value="Unassembled WGS sequence"/>
</dbReference>
<evidence type="ECO:0000313" key="2">
    <source>
        <dbReference type="EMBL" id="RSE13109.1"/>
    </source>
</evidence>
<comment type="caution">
    <text evidence="1">The sequence shown here is derived from an EMBL/GenBank/DDBJ whole genome shotgun (WGS) entry which is preliminary data.</text>
</comment>
<proteinExistence type="predicted"/>
<organism evidence="1 3">
    <name type="scientific">Acinetobacter johnsonii</name>
    <dbReference type="NCBI Taxonomy" id="40214"/>
    <lineage>
        <taxon>Bacteria</taxon>
        <taxon>Pseudomonadati</taxon>
        <taxon>Pseudomonadota</taxon>
        <taxon>Gammaproteobacteria</taxon>
        <taxon>Moraxellales</taxon>
        <taxon>Moraxellaceae</taxon>
        <taxon>Acinetobacter</taxon>
    </lineage>
</organism>
<evidence type="ECO:0000313" key="1">
    <source>
        <dbReference type="EMBL" id="PZQ93769.1"/>
    </source>
</evidence>
<reference evidence="2 4" key="2">
    <citation type="submission" date="2018-10" db="EMBL/GenBank/DDBJ databases">
        <title>Transmission dynamics of multidrug resistant bacteria on intensive care unit surfaces.</title>
        <authorList>
            <person name="D'Souza A.W."/>
            <person name="Potter R.F."/>
            <person name="Wallace M."/>
            <person name="Shupe A."/>
            <person name="Patel S."/>
            <person name="Sun S."/>
            <person name="Gul D."/>
            <person name="Kwon J.H."/>
            <person name="Andleeb S."/>
            <person name="Burnham C.-A.D."/>
            <person name="Dantas G."/>
        </authorList>
    </citation>
    <scope>NUCLEOTIDE SEQUENCE [LARGE SCALE GENOMIC DNA]</scope>
    <source>
        <strain evidence="2 4">AJ_385</strain>
    </source>
</reference>
<sequence>MEKFLRLLNPKSIDYGADRIDGGSPSLTAQDVVLAMSYAKLTQFEDNLLRLKYFGANTKSNVKIFSEILVGKYESKFTESGVSHDYHQSILLIAVTEFCLVPASYKPTERARAALCGWSDTTVRKHMKIWVDRVIQDLNMELSNGEDKIFTQVNKTK</sequence>
<dbReference type="Proteomes" id="UP000249282">
    <property type="component" value="Unassembled WGS sequence"/>
</dbReference>
<dbReference type="EMBL" id="QFQJ01000002">
    <property type="protein sequence ID" value="PZQ93769.1"/>
    <property type="molecule type" value="Genomic_DNA"/>
</dbReference>
<dbReference type="AlphaFoldDB" id="A0A2W5RWV3"/>
<accession>A0A2W5RWV3</accession>
<evidence type="ECO:0000313" key="3">
    <source>
        <dbReference type="Proteomes" id="UP000249282"/>
    </source>
</evidence>
<evidence type="ECO:0000313" key="4">
    <source>
        <dbReference type="Proteomes" id="UP000277537"/>
    </source>
</evidence>
<gene>
    <name evidence="1" type="ORF">DI542_00940</name>
    <name evidence="2" type="ORF">EGT73_19620</name>
</gene>
<dbReference type="RefSeq" id="WP_125275181.1">
    <property type="nucleotide sequence ID" value="NZ_RHXE01000157.1"/>
</dbReference>
<name>A0A2W5RWV3_ACIJO</name>